<name>A0A6J7S3T4_9ZZZZ</name>
<evidence type="ECO:0000256" key="2">
    <source>
        <dbReference type="ARBA" id="ARBA00022723"/>
    </source>
</evidence>
<dbReference type="InterPro" id="IPR042211">
    <property type="entry name" value="CRISPR-assoc_Cas1_N"/>
</dbReference>
<keyword evidence="6" id="KW-0051">Antiviral defense</keyword>
<keyword evidence="2" id="KW-0479">Metal-binding</keyword>
<proteinExistence type="inferred from homology"/>
<keyword evidence="3" id="KW-0255">Endonuclease</keyword>
<dbReference type="InterPro" id="IPR050646">
    <property type="entry name" value="Cas1"/>
</dbReference>
<organism evidence="8">
    <name type="scientific">freshwater metagenome</name>
    <dbReference type="NCBI Taxonomy" id="449393"/>
    <lineage>
        <taxon>unclassified sequences</taxon>
        <taxon>metagenomes</taxon>
        <taxon>ecological metagenomes</taxon>
    </lineage>
</organism>
<keyword evidence="4" id="KW-0378">Hydrolase</keyword>
<dbReference type="InterPro" id="IPR042206">
    <property type="entry name" value="CRISPR-assoc_Cas1_C"/>
</dbReference>
<evidence type="ECO:0000313" key="8">
    <source>
        <dbReference type="EMBL" id="CAB5035994.1"/>
    </source>
</evidence>
<reference evidence="8" key="1">
    <citation type="submission" date="2020-05" db="EMBL/GenBank/DDBJ databases">
        <authorList>
            <person name="Chiriac C."/>
            <person name="Salcher M."/>
            <person name="Ghai R."/>
            <person name="Kavagutti S V."/>
        </authorList>
    </citation>
    <scope>NUCLEOTIDE SEQUENCE</scope>
</reference>
<dbReference type="Gene3D" id="1.20.120.920">
    <property type="entry name" value="CRISPR-associated endonuclease Cas1, C-terminal domain"/>
    <property type="match status" value="1"/>
</dbReference>
<accession>A0A6J7S3T4</accession>
<dbReference type="InterPro" id="IPR019851">
    <property type="entry name" value="CRISPR-assoc_Cas1_ECOLI"/>
</dbReference>
<dbReference type="NCBIfam" id="TIGR03638">
    <property type="entry name" value="cas1_ECOLI"/>
    <property type="match status" value="1"/>
</dbReference>
<evidence type="ECO:0000256" key="1">
    <source>
        <dbReference type="ARBA" id="ARBA00022722"/>
    </source>
</evidence>
<dbReference type="GO" id="GO:0003677">
    <property type="term" value="F:DNA binding"/>
    <property type="evidence" value="ECO:0007669"/>
    <property type="project" value="UniProtKB-KW"/>
</dbReference>
<dbReference type="GO" id="GO:0004520">
    <property type="term" value="F:DNA endonuclease activity"/>
    <property type="evidence" value="ECO:0007669"/>
    <property type="project" value="InterPro"/>
</dbReference>
<dbReference type="EMBL" id="CAFBPU010000034">
    <property type="protein sequence ID" value="CAB5035994.1"/>
    <property type="molecule type" value="Genomic_DNA"/>
</dbReference>
<dbReference type="Pfam" id="PF01867">
    <property type="entry name" value="Cas_Cas1"/>
    <property type="match status" value="1"/>
</dbReference>
<dbReference type="GO" id="GO:0043571">
    <property type="term" value="P:maintenance of CRISPR repeat elements"/>
    <property type="evidence" value="ECO:0007669"/>
    <property type="project" value="InterPro"/>
</dbReference>
<dbReference type="InterPro" id="IPR002729">
    <property type="entry name" value="CRISPR-assoc_Cas1"/>
</dbReference>
<sequence length="310" mass="33212">MAYGAAALNLRIPSITHLGRVEDRVSFLFLDQCRIEQTRTGVESWQEEEGELWRTTIPAGNLSVLALGPGVSITTPALTTLHRSGTTVILTSGDGLVAYSVGRPLTSSGRWAAAQARIWVDPGLRRAAAVSLYVARFPDQEMPPGVSLAVLRGIEGHKVKSTYQSMAKVHGVKNFKRISKGATDPVNIALNIGNSILYGLAASVTAALSLNPALGFIHEGHSAALLFDLADVYKCEVTIPAAFSVATSDDPIADVSRAVRREIHRRRLLHAMFALAQDVLTPGLKATPDADMLLGDNGQLVPGHTNWHGR</sequence>
<keyword evidence="5" id="KW-0460">Magnesium</keyword>
<protein>
    <submittedName>
        <fullName evidence="8">Unannotated protein</fullName>
    </submittedName>
</protein>
<evidence type="ECO:0000256" key="7">
    <source>
        <dbReference type="ARBA" id="ARBA00023125"/>
    </source>
</evidence>
<keyword evidence="1" id="KW-0540">Nuclease</keyword>
<dbReference type="GO" id="GO:0046872">
    <property type="term" value="F:metal ion binding"/>
    <property type="evidence" value="ECO:0007669"/>
    <property type="project" value="UniProtKB-KW"/>
</dbReference>
<keyword evidence="7" id="KW-0238">DNA-binding</keyword>
<dbReference type="Gene3D" id="3.100.10.20">
    <property type="entry name" value="CRISPR-associated endonuclease Cas1, N-terminal domain"/>
    <property type="match status" value="1"/>
</dbReference>
<evidence type="ECO:0000256" key="6">
    <source>
        <dbReference type="ARBA" id="ARBA00023118"/>
    </source>
</evidence>
<dbReference type="HAMAP" id="MF_01470">
    <property type="entry name" value="Cas1"/>
    <property type="match status" value="1"/>
</dbReference>
<dbReference type="GO" id="GO:0016787">
    <property type="term" value="F:hydrolase activity"/>
    <property type="evidence" value="ECO:0007669"/>
    <property type="project" value="UniProtKB-KW"/>
</dbReference>
<evidence type="ECO:0000256" key="5">
    <source>
        <dbReference type="ARBA" id="ARBA00022842"/>
    </source>
</evidence>
<dbReference type="PANTHER" id="PTHR34353:SF3">
    <property type="entry name" value="CRISPR-ASSOCIATED ENDONUCLEASE CAS1"/>
    <property type="match status" value="1"/>
</dbReference>
<evidence type="ECO:0000256" key="3">
    <source>
        <dbReference type="ARBA" id="ARBA00022759"/>
    </source>
</evidence>
<evidence type="ECO:0000256" key="4">
    <source>
        <dbReference type="ARBA" id="ARBA00022801"/>
    </source>
</evidence>
<dbReference type="AlphaFoldDB" id="A0A6J7S3T4"/>
<dbReference type="PANTHER" id="PTHR34353">
    <property type="entry name" value="CRISPR-ASSOCIATED ENDONUCLEASE CAS1 1"/>
    <property type="match status" value="1"/>
</dbReference>
<dbReference type="NCBIfam" id="TIGR00287">
    <property type="entry name" value="cas1"/>
    <property type="match status" value="1"/>
</dbReference>
<gene>
    <name evidence="8" type="ORF">UFOPK4150_01578</name>
</gene>
<dbReference type="GO" id="GO:0051607">
    <property type="term" value="P:defense response to virus"/>
    <property type="evidence" value="ECO:0007669"/>
    <property type="project" value="UniProtKB-KW"/>
</dbReference>